<dbReference type="InterPro" id="IPR013783">
    <property type="entry name" value="Ig-like_fold"/>
</dbReference>
<keyword evidence="1" id="KW-0812">Transmembrane</keyword>
<organism evidence="2 3">
    <name type="scientific">Candidatus Woesebacteria bacterium RBG_16_39_8b</name>
    <dbReference type="NCBI Taxonomy" id="1802482"/>
    <lineage>
        <taxon>Bacteria</taxon>
        <taxon>Candidatus Woeseibacteriota</taxon>
    </lineage>
</organism>
<evidence type="ECO:0000313" key="2">
    <source>
        <dbReference type="EMBL" id="OGM12651.1"/>
    </source>
</evidence>
<dbReference type="Pfam" id="PF07610">
    <property type="entry name" value="DUF1573"/>
    <property type="match status" value="1"/>
</dbReference>
<comment type="caution">
    <text evidence="2">The sequence shown here is derived from an EMBL/GenBank/DDBJ whole genome shotgun (WGS) entry which is preliminary data.</text>
</comment>
<accession>A0A1F7XCA8</accession>
<proteinExistence type="predicted"/>
<evidence type="ECO:0000313" key="3">
    <source>
        <dbReference type="Proteomes" id="UP000179013"/>
    </source>
</evidence>
<sequence>MKLWGFLRNKNMAKDIKLMFGVIGATLLLIVGLAIWQGGNEDENVQVAGVQVNNIEVEEDYYNLGNVSIKGGIKTLEYKVKNTEDTSLKLKKIATSCMCTKAKVKVGDKETKFFGMEGHGDKNPPVNLEIGSNMEVLVTVEFDPAAHGPQGVGPFDRIIWLTFSDPAGVKELKFSGTVVN</sequence>
<evidence type="ECO:0008006" key="4">
    <source>
        <dbReference type="Google" id="ProtNLM"/>
    </source>
</evidence>
<dbReference type="Proteomes" id="UP000179013">
    <property type="component" value="Unassembled WGS sequence"/>
</dbReference>
<dbReference type="InterPro" id="IPR011467">
    <property type="entry name" value="DUF1573"/>
</dbReference>
<dbReference type="Gene3D" id="2.60.40.10">
    <property type="entry name" value="Immunoglobulins"/>
    <property type="match status" value="1"/>
</dbReference>
<keyword evidence="1" id="KW-0472">Membrane</keyword>
<gene>
    <name evidence="2" type="ORF">A2V80_01930</name>
</gene>
<name>A0A1F7XCA8_9BACT</name>
<dbReference type="EMBL" id="MGFU01000018">
    <property type="protein sequence ID" value="OGM12651.1"/>
    <property type="molecule type" value="Genomic_DNA"/>
</dbReference>
<evidence type="ECO:0000256" key="1">
    <source>
        <dbReference type="SAM" id="Phobius"/>
    </source>
</evidence>
<feature type="transmembrane region" description="Helical" evidence="1">
    <location>
        <begin position="18"/>
        <end position="36"/>
    </location>
</feature>
<keyword evidence="1" id="KW-1133">Transmembrane helix</keyword>
<reference evidence="2 3" key="1">
    <citation type="journal article" date="2016" name="Nat. Commun.">
        <title>Thousands of microbial genomes shed light on interconnected biogeochemical processes in an aquifer system.</title>
        <authorList>
            <person name="Anantharaman K."/>
            <person name="Brown C.T."/>
            <person name="Hug L.A."/>
            <person name="Sharon I."/>
            <person name="Castelle C.J."/>
            <person name="Probst A.J."/>
            <person name="Thomas B.C."/>
            <person name="Singh A."/>
            <person name="Wilkins M.J."/>
            <person name="Karaoz U."/>
            <person name="Brodie E.L."/>
            <person name="Williams K.H."/>
            <person name="Hubbard S.S."/>
            <person name="Banfield J.F."/>
        </authorList>
    </citation>
    <scope>NUCLEOTIDE SEQUENCE [LARGE SCALE GENOMIC DNA]</scope>
</reference>
<dbReference type="AlphaFoldDB" id="A0A1F7XCA8"/>
<protein>
    <recommendedName>
        <fullName evidence="4">DUF1573 domain-containing protein</fullName>
    </recommendedName>
</protein>